<feature type="domain" description="Metallo-beta-lactamase" evidence="6">
    <location>
        <begin position="31"/>
        <end position="223"/>
    </location>
</feature>
<keyword evidence="5" id="KW-0862">Zinc</keyword>
<evidence type="ECO:0000313" key="7">
    <source>
        <dbReference type="EMBL" id="MBC2595874.1"/>
    </source>
</evidence>
<evidence type="ECO:0000259" key="6">
    <source>
        <dbReference type="SMART" id="SM00849"/>
    </source>
</evidence>
<dbReference type="PANTHER" id="PTHR42978:SF2">
    <property type="entry name" value="102 KBASES UNSTABLE REGION: FROM 1 TO 119443"/>
    <property type="match status" value="1"/>
</dbReference>
<dbReference type="RefSeq" id="WP_185676809.1">
    <property type="nucleotide sequence ID" value="NZ_JACHVB010000054.1"/>
</dbReference>
<evidence type="ECO:0000256" key="2">
    <source>
        <dbReference type="ARBA" id="ARBA00007749"/>
    </source>
</evidence>
<comment type="cofactor">
    <cofactor evidence="1">
        <name>Zn(2+)</name>
        <dbReference type="ChEBI" id="CHEBI:29105"/>
    </cofactor>
</comment>
<name>A0A842HJQ3_9BACT</name>
<protein>
    <submittedName>
        <fullName evidence="7">N-acyl homoserine lactonase family protein</fullName>
    </submittedName>
</protein>
<dbReference type="Pfam" id="PF00753">
    <property type="entry name" value="Lactamase_B"/>
    <property type="match status" value="1"/>
</dbReference>
<dbReference type="SUPFAM" id="SSF56281">
    <property type="entry name" value="Metallo-hydrolase/oxidoreductase"/>
    <property type="match status" value="1"/>
</dbReference>
<dbReference type="InterPro" id="IPR001279">
    <property type="entry name" value="Metallo-B-lactamas"/>
</dbReference>
<evidence type="ECO:0000256" key="5">
    <source>
        <dbReference type="ARBA" id="ARBA00022833"/>
    </source>
</evidence>
<dbReference type="SMART" id="SM00849">
    <property type="entry name" value="Lactamase_B"/>
    <property type="match status" value="1"/>
</dbReference>
<dbReference type="InterPro" id="IPR051013">
    <property type="entry name" value="MBL_superfamily_lactonases"/>
</dbReference>
<dbReference type="PANTHER" id="PTHR42978">
    <property type="entry name" value="QUORUM-QUENCHING LACTONASE YTNP-RELATED-RELATED"/>
    <property type="match status" value="1"/>
</dbReference>
<comment type="similarity">
    <text evidence="2">Belongs to the metallo-beta-lactamase superfamily.</text>
</comment>
<dbReference type="CDD" id="cd07729">
    <property type="entry name" value="AHL_lactonase_MBL-fold"/>
    <property type="match status" value="1"/>
</dbReference>
<keyword evidence="4" id="KW-0378">Hydrolase</keyword>
<dbReference type="GO" id="GO:0046872">
    <property type="term" value="F:metal ion binding"/>
    <property type="evidence" value="ECO:0007669"/>
    <property type="project" value="UniProtKB-KW"/>
</dbReference>
<keyword evidence="3" id="KW-0479">Metal-binding</keyword>
<dbReference type="AlphaFoldDB" id="A0A842HJQ3"/>
<proteinExistence type="inferred from homology"/>
<dbReference type="GO" id="GO:0016787">
    <property type="term" value="F:hydrolase activity"/>
    <property type="evidence" value="ECO:0007669"/>
    <property type="project" value="UniProtKB-KW"/>
</dbReference>
<comment type="caution">
    <text evidence="7">The sequence shown here is derived from an EMBL/GenBank/DDBJ whole genome shotgun (WGS) entry which is preliminary data.</text>
</comment>
<evidence type="ECO:0000313" key="8">
    <source>
        <dbReference type="Proteomes" id="UP000546464"/>
    </source>
</evidence>
<accession>A0A842HJQ3</accession>
<dbReference type="InterPro" id="IPR036866">
    <property type="entry name" value="RibonucZ/Hydroxyglut_hydro"/>
</dbReference>
<evidence type="ECO:0000256" key="1">
    <source>
        <dbReference type="ARBA" id="ARBA00001947"/>
    </source>
</evidence>
<sequence length="230" mass="25193">MKLHLLQCGTIRTKRHLIEGGPVGNESFEVPVPFFLIEHEMNRVLFDAGNSRIAIHAPVTGDYIPVMTEADYVVAQLASLGLTPSDVTHIVLSHLHGDHAGGLEAFRDIPCYIQREEIQHTGGSSPTEQYLLSRQLLDGDHDLFGDGRMRILATPGHSPGHQSLLLRLDSGEEVLLAADAAYTRGALEQYSLPTTTFDRTSALETFEKINAMRCSGVRIICGHELGQLDG</sequence>
<dbReference type="Proteomes" id="UP000546464">
    <property type="component" value="Unassembled WGS sequence"/>
</dbReference>
<dbReference type="EMBL" id="JACHVB010000054">
    <property type="protein sequence ID" value="MBC2595874.1"/>
    <property type="molecule type" value="Genomic_DNA"/>
</dbReference>
<evidence type="ECO:0000256" key="3">
    <source>
        <dbReference type="ARBA" id="ARBA00022723"/>
    </source>
</evidence>
<reference evidence="7 8" key="1">
    <citation type="submission" date="2020-07" db="EMBL/GenBank/DDBJ databases">
        <authorList>
            <person name="Feng X."/>
        </authorList>
    </citation>
    <scope>NUCLEOTIDE SEQUENCE [LARGE SCALE GENOMIC DNA]</scope>
    <source>
        <strain evidence="7 8">JCM31066</strain>
    </source>
</reference>
<keyword evidence="8" id="KW-1185">Reference proteome</keyword>
<dbReference type="Gene3D" id="3.60.15.10">
    <property type="entry name" value="Ribonuclease Z/Hydroxyacylglutathione hydrolase-like"/>
    <property type="match status" value="1"/>
</dbReference>
<organism evidence="7 8">
    <name type="scientific">Ruficoccus amylovorans</name>
    <dbReference type="NCBI Taxonomy" id="1804625"/>
    <lineage>
        <taxon>Bacteria</taxon>
        <taxon>Pseudomonadati</taxon>
        <taxon>Verrucomicrobiota</taxon>
        <taxon>Opitutia</taxon>
        <taxon>Puniceicoccales</taxon>
        <taxon>Cerasicoccaceae</taxon>
        <taxon>Ruficoccus</taxon>
    </lineage>
</organism>
<evidence type="ECO:0000256" key="4">
    <source>
        <dbReference type="ARBA" id="ARBA00022801"/>
    </source>
</evidence>
<gene>
    <name evidence="7" type="ORF">H5P28_16540</name>
</gene>